<name>A0A8K0AH85_ANDGO</name>
<dbReference type="CDD" id="cd00882">
    <property type="entry name" value="Ras_like_GTPase"/>
    <property type="match status" value="1"/>
</dbReference>
<reference evidence="2" key="1">
    <citation type="submission" date="2019-09" db="EMBL/GenBank/DDBJ databases">
        <title>The Mitochondrial Proteome of the Jakobid, Andalucia godoyi, a Protist With the Most Gene-Rich and Bacteria-Like Mitochondrial Genome.</title>
        <authorList>
            <person name="Gray M.W."/>
            <person name="Burger G."/>
            <person name="Derelle R."/>
            <person name="Klimes V."/>
            <person name="Leger M."/>
            <person name="Sarrasin M."/>
            <person name="Vlcek C."/>
            <person name="Roger A.J."/>
            <person name="Elias M."/>
            <person name="Lang B.F."/>
        </authorList>
    </citation>
    <scope>NUCLEOTIDE SEQUENCE</scope>
    <source>
        <strain evidence="2">And28</strain>
    </source>
</reference>
<dbReference type="EMBL" id="VRVR01000060">
    <property type="protein sequence ID" value="KAF0852153.1"/>
    <property type="molecule type" value="Genomic_DNA"/>
</dbReference>
<dbReference type="GO" id="GO:0005525">
    <property type="term" value="F:GTP binding"/>
    <property type="evidence" value="ECO:0007669"/>
    <property type="project" value="InterPro"/>
</dbReference>
<proteinExistence type="predicted"/>
<organism evidence="2 3">
    <name type="scientific">Andalucia godoyi</name>
    <name type="common">Flagellate</name>
    <dbReference type="NCBI Taxonomy" id="505711"/>
    <lineage>
        <taxon>Eukaryota</taxon>
        <taxon>Discoba</taxon>
        <taxon>Jakobida</taxon>
        <taxon>Andalucina</taxon>
        <taxon>Andaluciidae</taxon>
        <taxon>Andalucia</taxon>
    </lineage>
</organism>
<dbReference type="PANTHER" id="PTHR42714:SF2">
    <property type="entry name" value="TRNA MODIFICATION GTPASE GTPBP3, MITOCHONDRIAL"/>
    <property type="match status" value="1"/>
</dbReference>
<dbReference type="AlphaFoldDB" id="A0A8K0AH85"/>
<dbReference type="InterPro" id="IPR027417">
    <property type="entry name" value="P-loop_NTPase"/>
</dbReference>
<sequence>MSTVNSTTRRVLVFGSAGQGKSSLINNLLGREVAPCAEQLPGVTFETNGPFQFSHDGVSFDLFDTAGLNETAEGSVPAEQAANRLMDFVLSLKDGLHLILFVMNGRMTAALEANFALIQNLTGGKVPVVLVVSSCDKRLPERSNLTPAGEMQQVQEAVCGEIQQYTFLRDCAGVVTTITPWGNRSTVVYREHIAYSVETLKREMCSKSTTAPVLLYSDISSLTNVLVAGWNVCANYLGGVLNLVVDDQLAQKFASIGLNLNQARQYLVRLQRAAAKISANFAARRIQEFAGSLWDRITNPLVNIAQTVREVLAPSDE</sequence>
<dbReference type="Pfam" id="PF01926">
    <property type="entry name" value="MMR_HSR1"/>
    <property type="match status" value="1"/>
</dbReference>
<evidence type="ECO:0000259" key="1">
    <source>
        <dbReference type="Pfam" id="PF01926"/>
    </source>
</evidence>
<dbReference type="Proteomes" id="UP000799049">
    <property type="component" value="Unassembled WGS sequence"/>
</dbReference>
<evidence type="ECO:0000313" key="2">
    <source>
        <dbReference type="EMBL" id="KAF0852153.1"/>
    </source>
</evidence>
<dbReference type="InterPro" id="IPR006073">
    <property type="entry name" value="GTP-bd"/>
</dbReference>
<dbReference type="OrthoDB" id="8954335at2759"/>
<keyword evidence="3" id="KW-1185">Reference proteome</keyword>
<dbReference type="PANTHER" id="PTHR42714">
    <property type="entry name" value="TRNA MODIFICATION GTPASE GTPBP3"/>
    <property type="match status" value="1"/>
</dbReference>
<feature type="domain" description="G" evidence="1">
    <location>
        <begin position="10"/>
        <end position="132"/>
    </location>
</feature>
<dbReference type="GO" id="GO:0005737">
    <property type="term" value="C:cytoplasm"/>
    <property type="evidence" value="ECO:0007669"/>
    <property type="project" value="TreeGrafter"/>
</dbReference>
<evidence type="ECO:0000313" key="3">
    <source>
        <dbReference type="Proteomes" id="UP000799049"/>
    </source>
</evidence>
<accession>A0A8K0AH85</accession>
<protein>
    <submittedName>
        <fullName evidence="2">Mitochondrial P-loop NTPase superfamily member</fullName>
    </submittedName>
</protein>
<dbReference type="GO" id="GO:0002098">
    <property type="term" value="P:tRNA wobble uridine modification"/>
    <property type="evidence" value="ECO:0007669"/>
    <property type="project" value="TreeGrafter"/>
</dbReference>
<dbReference type="SUPFAM" id="SSF52540">
    <property type="entry name" value="P-loop containing nucleoside triphosphate hydrolases"/>
    <property type="match status" value="1"/>
</dbReference>
<dbReference type="GO" id="GO:0030488">
    <property type="term" value="P:tRNA methylation"/>
    <property type="evidence" value="ECO:0007669"/>
    <property type="project" value="TreeGrafter"/>
</dbReference>
<gene>
    <name evidence="2" type="ORF">ANDGO_01343</name>
</gene>
<comment type="caution">
    <text evidence="2">The sequence shown here is derived from an EMBL/GenBank/DDBJ whole genome shotgun (WGS) entry which is preliminary data.</text>
</comment>
<dbReference type="Gene3D" id="3.40.50.300">
    <property type="entry name" value="P-loop containing nucleotide triphosphate hydrolases"/>
    <property type="match status" value="1"/>
</dbReference>